<dbReference type="Pfam" id="PF01936">
    <property type="entry name" value="NYN"/>
    <property type="match status" value="1"/>
</dbReference>
<evidence type="ECO:0000259" key="1">
    <source>
        <dbReference type="Pfam" id="PF01936"/>
    </source>
</evidence>
<proteinExistence type="predicted"/>
<organism evidence="2 3">
    <name type="scientific">Methylobacterium tardum</name>
    <dbReference type="NCBI Taxonomy" id="374432"/>
    <lineage>
        <taxon>Bacteria</taxon>
        <taxon>Pseudomonadati</taxon>
        <taxon>Pseudomonadota</taxon>
        <taxon>Alphaproteobacteria</taxon>
        <taxon>Hyphomicrobiales</taxon>
        <taxon>Methylobacteriaceae</taxon>
        <taxon>Methylobacterium</taxon>
    </lineage>
</organism>
<accession>A0AA37WUX2</accession>
<dbReference type="AlphaFoldDB" id="A0AA37WUX2"/>
<dbReference type="Gene3D" id="3.40.50.1010">
    <property type="entry name" value="5'-nuclease"/>
    <property type="match status" value="1"/>
</dbReference>
<protein>
    <recommendedName>
        <fullName evidence="1">NYN domain-containing protein</fullName>
    </recommendedName>
</protein>
<evidence type="ECO:0000313" key="2">
    <source>
        <dbReference type="EMBL" id="GLS71578.1"/>
    </source>
</evidence>
<gene>
    <name evidence="2" type="ORF">GCM10007890_35910</name>
</gene>
<evidence type="ECO:0000313" key="3">
    <source>
        <dbReference type="Proteomes" id="UP001157440"/>
    </source>
</evidence>
<sequence length="183" mass="19897">MGCVILVDNSNIFIEGQKASAVRKGELPAAPGDRQPSDISWRIDFSRLLTRLADGRPIQEAILVGSRPPANDAVWTMAEQGGFKVITHERNAQNKEKAVDTELVAQGTRIIVKAPEPGVLVLASADRDFMPLVRVAQEEGWEVEMAAFSRAFSPTGEMAISVNRVRPLDGSLDLIGGCAFEWP</sequence>
<comment type="caution">
    <text evidence="2">The sequence shown here is derived from an EMBL/GenBank/DDBJ whole genome shotgun (WGS) entry which is preliminary data.</text>
</comment>
<dbReference type="Proteomes" id="UP001157440">
    <property type="component" value="Unassembled WGS sequence"/>
</dbReference>
<dbReference type="InterPro" id="IPR021139">
    <property type="entry name" value="NYN"/>
</dbReference>
<keyword evidence="3" id="KW-1185">Reference proteome</keyword>
<dbReference type="RefSeq" id="WP_238193919.1">
    <property type="nucleotide sequence ID" value="NZ_BPQZ01000001.1"/>
</dbReference>
<dbReference type="EMBL" id="BSPL01000017">
    <property type="protein sequence ID" value="GLS71578.1"/>
    <property type="molecule type" value="Genomic_DNA"/>
</dbReference>
<feature type="domain" description="NYN" evidence="1">
    <location>
        <begin position="12"/>
        <end position="151"/>
    </location>
</feature>
<reference evidence="3" key="1">
    <citation type="journal article" date="2019" name="Int. J. Syst. Evol. Microbiol.">
        <title>The Global Catalogue of Microorganisms (GCM) 10K type strain sequencing project: providing services to taxonomists for standard genome sequencing and annotation.</title>
        <authorList>
            <consortium name="The Broad Institute Genomics Platform"/>
            <consortium name="The Broad Institute Genome Sequencing Center for Infectious Disease"/>
            <person name="Wu L."/>
            <person name="Ma J."/>
        </authorList>
    </citation>
    <scope>NUCLEOTIDE SEQUENCE [LARGE SCALE GENOMIC DNA]</scope>
    <source>
        <strain evidence="3">NBRC 103632</strain>
    </source>
</reference>
<dbReference type="GO" id="GO:0004540">
    <property type="term" value="F:RNA nuclease activity"/>
    <property type="evidence" value="ECO:0007669"/>
    <property type="project" value="InterPro"/>
</dbReference>
<name>A0AA37WUX2_9HYPH</name>